<proteinExistence type="predicted"/>
<name>A0A6G0Y279_APHCR</name>
<evidence type="ECO:0000313" key="2">
    <source>
        <dbReference type="EMBL" id="KAF0747686.1"/>
    </source>
</evidence>
<evidence type="ECO:0000313" key="3">
    <source>
        <dbReference type="Proteomes" id="UP000478052"/>
    </source>
</evidence>
<comment type="caution">
    <text evidence="2">The sequence shown here is derived from an EMBL/GenBank/DDBJ whole genome shotgun (WGS) entry which is preliminary data.</text>
</comment>
<keyword evidence="3" id="KW-1185">Reference proteome</keyword>
<feature type="transmembrane region" description="Helical" evidence="1">
    <location>
        <begin position="29"/>
        <end position="48"/>
    </location>
</feature>
<dbReference type="OrthoDB" id="10546438at2759"/>
<keyword evidence="1" id="KW-0812">Transmembrane</keyword>
<keyword evidence="1" id="KW-1133">Transmembrane helix</keyword>
<dbReference type="AlphaFoldDB" id="A0A6G0Y279"/>
<gene>
    <name evidence="2" type="ORF">FWK35_00022811</name>
</gene>
<protein>
    <submittedName>
        <fullName evidence="2">Uncharacterized protein</fullName>
    </submittedName>
</protein>
<dbReference type="Proteomes" id="UP000478052">
    <property type="component" value="Unassembled WGS sequence"/>
</dbReference>
<organism evidence="2 3">
    <name type="scientific">Aphis craccivora</name>
    <name type="common">Cowpea aphid</name>
    <dbReference type="NCBI Taxonomy" id="307492"/>
    <lineage>
        <taxon>Eukaryota</taxon>
        <taxon>Metazoa</taxon>
        <taxon>Ecdysozoa</taxon>
        <taxon>Arthropoda</taxon>
        <taxon>Hexapoda</taxon>
        <taxon>Insecta</taxon>
        <taxon>Pterygota</taxon>
        <taxon>Neoptera</taxon>
        <taxon>Paraneoptera</taxon>
        <taxon>Hemiptera</taxon>
        <taxon>Sternorrhyncha</taxon>
        <taxon>Aphidomorpha</taxon>
        <taxon>Aphidoidea</taxon>
        <taxon>Aphididae</taxon>
        <taxon>Aphidini</taxon>
        <taxon>Aphis</taxon>
        <taxon>Aphis</taxon>
    </lineage>
</organism>
<evidence type="ECO:0000256" key="1">
    <source>
        <dbReference type="SAM" id="Phobius"/>
    </source>
</evidence>
<sequence length="196" mass="23576">MVELFVPFPLIFKYLFCNLFASTDKSLNLFLLFFLTLDLVLYYPLHLFRQMYRYSMTKYFYSKFGNFFTLNVYPDNHTRIGFLVCFFLVGVQIQRRHVEGFIDVTYICSGPPSVMKELLLLTEKGRCYRCQRATVEQYSLRLLSNTFIRVRQENKNYKTFLSATTKNVILFYFEVIFLPLYNQYKMHIKTVQYPII</sequence>
<accession>A0A6G0Y279</accession>
<reference evidence="2 3" key="1">
    <citation type="submission" date="2019-08" db="EMBL/GenBank/DDBJ databases">
        <title>Whole genome of Aphis craccivora.</title>
        <authorList>
            <person name="Voronova N.V."/>
            <person name="Shulinski R.S."/>
            <person name="Bandarenka Y.V."/>
            <person name="Zhorov D.G."/>
            <person name="Warner D."/>
        </authorList>
    </citation>
    <scope>NUCLEOTIDE SEQUENCE [LARGE SCALE GENOMIC DNA]</scope>
    <source>
        <strain evidence="2">180601</strain>
        <tissue evidence="2">Whole Body</tissue>
    </source>
</reference>
<dbReference type="EMBL" id="VUJU01006749">
    <property type="protein sequence ID" value="KAF0747686.1"/>
    <property type="molecule type" value="Genomic_DNA"/>
</dbReference>
<keyword evidence="1" id="KW-0472">Membrane</keyword>